<gene>
    <name evidence="11" type="ORF">CR152_03380</name>
</gene>
<evidence type="ECO:0000256" key="4">
    <source>
        <dbReference type="ARBA" id="ARBA00022448"/>
    </source>
</evidence>
<evidence type="ECO:0000313" key="12">
    <source>
        <dbReference type="Proteomes" id="UP000229897"/>
    </source>
</evidence>
<dbReference type="AlphaFoldDB" id="A0A2D2DF98"/>
<evidence type="ECO:0000256" key="5">
    <source>
        <dbReference type="ARBA" id="ARBA00022475"/>
    </source>
</evidence>
<comment type="similarity">
    <text evidence="2">Belongs to the GSP N family.</text>
</comment>
<keyword evidence="8" id="KW-0653">Protein transport</keyword>
<keyword evidence="9" id="KW-0472">Membrane</keyword>
<dbReference type="EMBL" id="CP024608">
    <property type="protein sequence ID" value="ATQ73657.1"/>
    <property type="molecule type" value="Genomic_DNA"/>
</dbReference>
<keyword evidence="12" id="KW-1185">Reference proteome</keyword>
<dbReference type="RefSeq" id="WP_099873681.1">
    <property type="nucleotide sequence ID" value="NZ_CP024608.1"/>
</dbReference>
<evidence type="ECO:0000256" key="9">
    <source>
        <dbReference type="ARBA" id="ARBA00023136"/>
    </source>
</evidence>
<dbReference type="Pfam" id="PF01203">
    <property type="entry name" value="T2SSN"/>
    <property type="match status" value="1"/>
</dbReference>
<evidence type="ECO:0000256" key="8">
    <source>
        <dbReference type="ARBA" id="ARBA00022927"/>
    </source>
</evidence>
<keyword evidence="4" id="KW-0813">Transport</keyword>
<reference evidence="11" key="1">
    <citation type="submission" date="2017-10" db="EMBL/GenBank/DDBJ databases">
        <title>Massilia psychrophilum sp. nov., a novel purple-pigmented bacterium isolated from Tianshan glacier, Xinjiang Municipality, China.</title>
        <authorList>
            <person name="Wang H."/>
        </authorList>
    </citation>
    <scope>NUCLEOTIDE SEQUENCE [LARGE SCALE GENOMIC DNA]</scope>
    <source>
        <strain evidence="11">B2</strain>
    </source>
</reference>
<keyword evidence="5" id="KW-1003">Cell membrane</keyword>
<protein>
    <recommendedName>
        <fullName evidence="3">Type II secretion system protein N</fullName>
    </recommendedName>
    <alternativeName>
        <fullName evidence="10">General secretion pathway protein N</fullName>
    </alternativeName>
</protein>
<dbReference type="InterPro" id="IPR022792">
    <property type="entry name" value="T2SS_protein-GspN"/>
</dbReference>
<dbReference type="GO" id="GO:0005886">
    <property type="term" value="C:plasma membrane"/>
    <property type="evidence" value="ECO:0007669"/>
    <property type="project" value="UniProtKB-SubCell"/>
</dbReference>
<evidence type="ECO:0000256" key="3">
    <source>
        <dbReference type="ARBA" id="ARBA00021563"/>
    </source>
</evidence>
<evidence type="ECO:0000256" key="2">
    <source>
        <dbReference type="ARBA" id="ARBA00007208"/>
    </source>
</evidence>
<comment type="subcellular location">
    <subcellularLocation>
        <location evidence="1">Cell inner membrane</location>
    </subcellularLocation>
</comment>
<organism evidence="11 12">
    <name type="scientific">Massilia violaceinigra</name>
    <dbReference type="NCBI Taxonomy" id="2045208"/>
    <lineage>
        <taxon>Bacteria</taxon>
        <taxon>Pseudomonadati</taxon>
        <taxon>Pseudomonadota</taxon>
        <taxon>Betaproteobacteria</taxon>
        <taxon>Burkholderiales</taxon>
        <taxon>Oxalobacteraceae</taxon>
        <taxon>Telluria group</taxon>
        <taxon>Massilia</taxon>
    </lineage>
</organism>
<name>A0A2D2DF98_9BURK</name>
<evidence type="ECO:0000256" key="6">
    <source>
        <dbReference type="ARBA" id="ARBA00022519"/>
    </source>
</evidence>
<sequence length="259" mass="27023">MMRAVLWLGAIVLAVALTVLAFAPASWLGDVVERQTGGRLTLGDAQGTLWRGSAFIGGAAGPGGAVTPLLPGRFAWTLSPLALIGQVDMTLANPLALTQPVTLTGSWSQWQVSPSALLLPAGGLAGLGAPLNTLALTGDMRLSWTTLGLARAPDGRGVAVDGVTTLELNDMGSRMAPIKVLGTYKMTMDWQGQQANVNLKTERGALLLAGKGSLNQGRFQFSGTAQAADGYEETLGNLLNLLGQRRMVDGKKTIALEFK</sequence>
<dbReference type="GO" id="GO:0015628">
    <property type="term" value="P:protein secretion by the type II secretion system"/>
    <property type="evidence" value="ECO:0007669"/>
    <property type="project" value="InterPro"/>
</dbReference>
<dbReference type="Proteomes" id="UP000229897">
    <property type="component" value="Chromosome"/>
</dbReference>
<evidence type="ECO:0000256" key="10">
    <source>
        <dbReference type="ARBA" id="ARBA00030772"/>
    </source>
</evidence>
<dbReference type="KEGG" id="mass:CR152_03380"/>
<evidence type="ECO:0000256" key="7">
    <source>
        <dbReference type="ARBA" id="ARBA00022692"/>
    </source>
</evidence>
<dbReference type="OrthoDB" id="8772682at2"/>
<keyword evidence="6" id="KW-0997">Cell inner membrane</keyword>
<keyword evidence="7" id="KW-0812">Transmembrane</keyword>
<proteinExistence type="inferred from homology"/>
<evidence type="ECO:0000256" key="1">
    <source>
        <dbReference type="ARBA" id="ARBA00004533"/>
    </source>
</evidence>
<evidence type="ECO:0000313" key="11">
    <source>
        <dbReference type="EMBL" id="ATQ73657.1"/>
    </source>
</evidence>
<accession>A0A2D2DF98</accession>
<dbReference type="GO" id="GO:0015627">
    <property type="term" value="C:type II protein secretion system complex"/>
    <property type="evidence" value="ECO:0007669"/>
    <property type="project" value="InterPro"/>
</dbReference>